<reference evidence="1" key="1">
    <citation type="submission" date="2023-05" db="EMBL/GenBank/DDBJ databases">
        <title>Nepenthes gracilis genome sequencing.</title>
        <authorList>
            <person name="Fukushima K."/>
        </authorList>
    </citation>
    <scope>NUCLEOTIDE SEQUENCE</scope>
    <source>
        <strain evidence="1">SING2019-196</strain>
    </source>
</reference>
<protein>
    <recommendedName>
        <fullName evidence="3">Reverse transcriptase Ty1/copia-type domain-containing protein</fullName>
    </recommendedName>
</protein>
<sequence length="94" mass="10328">MDVRTAFLHGELEEEIYMEQPEVDGFVTNFSGQRLGIFESLFVDCQTWRHDVACSVREKVIAGGGSSDLHGSFPMDAVAGSVSHDFLCIAETSN</sequence>
<name>A0AAD3XX23_NEPGR</name>
<comment type="caution">
    <text evidence="1">The sequence shown here is derived from an EMBL/GenBank/DDBJ whole genome shotgun (WGS) entry which is preliminary data.</text>
</comment>
<dbReference type="EMBL" id="BSYO01000021">
    <property type="protein sequence ID" value="GMH19634.1"/>
    <property type="molecule type" value="Genomic_DNA"/>
</dbReference>
<dbReference type="AlphaFoldDB" id="A0AAD3XX23"/>
<evidence type="ECO:0008006" key="3">
    <source>
        <dbReference type="Google" id="ProtNLM"/>
    </source>
</evidence>
<organism evidence="1 2">
    <name type="scientific">Nepenthes gracilis</name>
    <name type="common">Slender pitcher plant</name>
    <dbReference type="NCBI Taxonomy" id="150966"/>
    <lineage>
        <taxon>Eukaryota</taxon>
        <taxon>Viridiplantae</taxon>
        <taxon>Streptophyta</taxon>
        <taxon>Embryophyta</taxon>
        <taxon>Tracheophyta</taxon>
        <taxon>Spermatophyta</taxon>
        <taxon>Magnoliopsida</taxon>
        <taxon>eudicotyledons</taxon>
        <taxon>Gunneridae</taxon>
        <taxon>Pentapetalae</taxon>
        <taxon>Caryophyllales</taxon>
        <taxon>Nepenthaceae</taxon>
        <taxon>Nepenthes</taxon>
    </lineage>
</organism>
<proteinExistence type="predicted"/>
<accession>A0AAD3XX23</accession>
<dbReference type="Proteomes" id="UP001279734">
    <property type="component" value="Unassembled WGS sequence"/>
</dbReference>
<keyword evidence="2" id="KW-1185">Reference proteome</keyword>
<gene>
    <name evidence="1" type="ORF">Nepgr_021475</name>
</gene>
<evidence type="ECO:0000313" key="1">
    <source>
        <dbReference type="EMBL" id="GMH19634.1"/>
    </source>
</evidence>
<evidence type="ECO:0000313" key="2">
    <source>
        <dbReference type="Proteomes" id="UP001279734"/>
    </source>
</evidence>